<dbReference type="InterPro" id="IPR044887">
    <property type="entry name" value="SoDot-IcmSS_sf"/>
</dbReference>
<evidence type="ECO:0008006" key="5">
    <source>
        <dbReference type="Google" id="ProtNLM"/>
    </source>
</evidence>
<evidence type="ECO:0000313" key="4">
    <source>
        <dbReference type="Proteomes" id="UP001615550"/>
    </source>
</evidence>
<proteinExistence type="predicted"/>
<keyword evidence="4" id="KW-1185">Reference proteome</keyword>
<dbReference type="RefSeq" id="WP_400187161.1">
    <property type="nucleotide sequence ID" value="NZ_JBGORX010000001.1"/>
</dbReference>
<feature type="region of interest" description="Disordered" evidence="2">
    <location>
        <begin position="482"/>
        <end position="501"/>
    </location>
</feature>
<evidence type="ECO:0000313" key="3">
    <source>
        <dbReference type="EMBL" id="MFJ1268353.1"/>
    </source>
</evidence>
<feature type="compositionally biased region" description="Polar residues" evidence="2">
    <location>
        <begin position="484"/>
        <end position="501"/>
    </location>
</feature>
<evidence type="ECO:0000256" key="1">
    <source>
        <dbReference type="SAM" id="Coils"/>
    </source>
</evidence>
<name>A0ABW8D6N1_9GAMM</name>
<comment type="caution">
    <text evidence="3">The sequence shown here is derived from an EMBL/GenBank/DDBJ whole genome shotgun (WGS) entry which is preliminary data.</text>
</comment>
<reference evidence="3 4" key="1">
    <citation type="submission" date="2024-08" db="EMBL/GenBank/DDBJ databases">
        <title>Draft Genome Sequence of Legionella lytica strain DSB2004, Isolated From a Fire Sprinkler System.</title>
        <authorList>
            <person name="Everhart A.D."/>
            <person name="Kidane D.T."/>
            <person name="Farone A.L."/>
            <person name="Farone M.B."/>
        </authorList>
    </citation>
    <scope>NUCLEOTIDE SEQUENCE [LARGE SCALE GENOMIC DNA]</scope>
    <source>
        <strain evidence="3 4">DSB2004</strain>
    </source>
</reference>
<keyword evidence="1" id="KW-0175">Coiled coil</keyword>
<dbReference type="InterPro" id="IPR031758">
    <property type="entry name" value="SoDot-IcmSS"/>
</dbReference>
<accession>A0ABW8D6N1</accession>
<dbReference type="Proteomes" id="UP001615550">
    <property type="component" value="Unassembled WGS sequence"/>
</dbReference>
<dbReference type="Pfam" id="PF16848">
    <property type="entry name" value="SoDot-IcmSS"/>
    <property type="match status" value="1"/>
</dbReference>
<dbReference type="EMBL" id="JBGORX010000001">
    <property type="protein sequence ID" value="MFJ1268353.1"/>
    <property type="molecule type" value="Genomic_DNA"/>
</dbReference>
<protein>
    <recommendedName>
        <fullName evidence="5">Substrate of the Dot/Icm secretion system</fullName>
    </recommendedName>
</protein>
<evidence type="ECO:0000256" key="2">
    <source>
        <dbReference type="SAM" id="MobiDB-lite"/>
    </source>
</evidence>
<dbReference type="Gene3D" id="1.20.1440.330">
    <property type="match status" value="1"/>
</dbReference>
<organism evidence="3 4">
    <name type="scientific">Legionella lytica</name>
    <dbReference type="NCBI Taxonomy" id="96232"/>
    <lineage>
        <taxon>Bacteria</taxon>
        <taxon>Pseudomonadati</taxon>
        <taxon>Pseudomonadota</taxon>
        <taxon>Gammaproteobacteria</taxon>
        <taxon>Legionellales</taxon>
        <taxon>Legionellaceae</taxon>
        <taxon>Legionella</taxon>
    </lineage>
</organism>
<feature type="coiled-coil region" evidence="1">
    <location>
        <begin position="8"/>
        <end position="63"/>
    </location>
</feature>
<sequence>MTFKLKTLKELKDHFNSTKEQVLNYESALAFDKLDESKMRSAMKLLEAVLLKIEEQINILAKDRDVKIARINEKLKVEIDKTKHNDGEKPKYTPSKLNDEAEKVKKLVEEKFNEKVECQIMAYYGAMLIAQQDISGIKRNRAYKLVSALAEAIGIDKFTAIENQPSANDYEAFYVSFNVAMHTHLFPATGARKGFKEEHMLSALPKEDLERILTKAYECEKNARMAVVGGLTAEGKSVINLSAYTVPEEMETPASATERFKSFEELKKNLNSIIVEELNDKKKGTVNEIESRAPQLNFLKKLGDLVESLTIKDTEKTAILAGAMYLVRRQIQKSYEESIIHCMRSPDNSIVHKAFGGLLDAANISSHDHEALLQAANNFIRYATLENKNPEQKTSTVKVINQAHSFTEIEGFNLPAILNLFFETICSCRDNACKQMFIAMKRSEQVEQPTSSGTSYLASLASYATSGVRLFRFTDSKKADIPDTASTDSLPLDAPSTSLHQ</sequence>
<gene>
    <name evidence="3" type="ORF">ACD661_07275</name>
</gene>